<comment type="caution">
    <text evidence="2">The sequence shown here is derived from an EMBL/GenBank/DDBJ whole genome shotgun (WGS) entry which is preliminary data.</text>
</comment>
<dbReference type="Pfam" id="PF23947">
    <property type="entry name" value="DUF7281"/>
    <property type="match status" value="1"/>
</dbReference>
<protein>
    <recommendedName>
        <fullName evidence="1">DUF7281 domain-containing protein</fullName>
    </recommendedName>
</protein>
<reference evidence="2" key="1">
    <citation type="journal article" date="2014" name="Int. J. Syst. Evol. Microbiol.">
        <title>Complete genome sequence of Corynebacterium casei LMG S-19264T (=DSM 44701T), isolated from a smear-ripened cheese.</title>
        <authorList>
            <consortium name="US DOE Joint Genome Institute (JGI-PGF)"/>
            <person name="Walter F."/>
            <person name="Albersmeier A."/>
            <person name="Kalinowski J."/>
            <person name="Ruckert C."/>
        </authorList>
    </citation>
    <scope>NUCLEOTIDE SEQUENCE</scope>
    <source>
        <strain evidence="2">KCTC 32337</strain>
    </source>
</reference>
<name>A0A8H9M4C6_9ALTE</name>
<dbReference type="EMBL" id="BMZC01000007">
    <property type="protein sequence ID" value="GGZ68415.1"/>
    <property type="molecule type" value="Genomic_DNA"/>
</dbReference>
<gene>
    <name evidence="2" type="ORF">GCM10011274_28800</name>
</gene>
<evidence type="ECO:0000313" key="2">
    <source>
        <dbReference type="EMBL" id="GGZ68415.1"/>
    </source>
</evidence>
<accession>A0A8H9M4C6</accession>
<dbReference type="RefSeq" id="WP_191866385.1">
    <property type="nucleotide sequence ID" value="NZ_BMZC01000007.1"/>
</dbReference>
<dbReference type="Proteomes" id="UP000622604">
    <property type="component" value="Unassembled WGS sequence"/>
</dbReference>
<evidence type="ECO:0000259" key="1">
    <source>
        <dbReference type="Pfam" id="PF23947"/>
    </source>
</evidence>
<evidence type="ECO:0000313" key="3">
    <source>
        <dbReference type="Proteomes" id="UP000622604"/>
    </source>
</evidence>
<sequence length="299" mass="34553">MPDALTPKAKSLLKEQYFALLHDEQTYTSKIATVMHILRWCEQEYIQPGQWLKHQKRYRFTRSGIDAIRDTYSLSLGEDIFADFSQDTRQSAAAKSTDEKQGVIKPTQSLVLCALTDTTPEHSATETLRVFAQQFYASCQVNVELDIARVNLADFENLLMIENRDSFNDWHIFEKAMHQQLEKLLVIYRGDSVYSAGASALLKQWQQTRPHKPCIYFGDFDLAGLRIAVSGGYSQLLLPSEDWLVSNLVKQHYPDEQRKFADNLLKACPKPWQELLSLMCEQQAGLRQQMMYQQRLVLY</sequence>
<proteinExistence type="predicted"/>
<dbReference type="AlphaFoldDB" id="A0A8H9M4C6"/>
<dbReference type="InterPro" id="IPR055705">
    <property type="entry name" value="DUF7281"/>
</dbReference>
<reference evidence="2" key="2">
    <citation type="submission" date="2020-09" db="EMBL/GenBank/DDBJ databases">
        <authorList>
            <person name="Sun Q."/>
            <person name="Kim S."/>
        </authorList>
    </citation>
    <scope>NUCLEOTIDE SEQUENCE</scope>
    <source>
        <strain evidence="2">KCTC 32337</strain>
    </source>
</reference>
<organism evidence="2 3">
    <name type="scientific">Paraglaciecola chathamensis</name>
    <dbReference type="NCBI Taxonomy" id="368405"/>
    <lineage>
        <taxon>Bacteria</taxon>
        <taxon>Pseudomonadati</taxon>
        <taxon>Pseudomonadota</taxon>
        <taxon>Gammaproteobacteria</taxon>
        <taxon>Alteromonadales</taxon>
        <taxon>Alteromonadaceae</taxon>
        <taxon>Paraglaciecola</taxon>
    </lineage>
</organism>
<feature type="domain" description="DUF7281" evidence="1">
    <location>
        <begin position="137"/>
        <end position="298"/>
    </location>
</feature>